<reference evidence="1 2" key="1">
    <citation type="journal article" date="2020" name="Mol. Biol. Evol.">
        <title>Distinct Expression and Methylation Patterns for Genes with Different Fates following a Single Whole-Genome Duplication in Flowering Plants.</title>
        <authorList>
            <person name="Shi T."/>
            <person name="Rahmani R.S."/>
            <person name="Gugger P.F."/>
            <person name="Wang M."/>
            <person name="Li H."/>
            <person name="Zhang Y."/>
            <person name="Li Z."/>
            <person name="Wang Q."/>
            <person name="Van de Peer Y."/>
            <person name="Marchal K."/>
            <person name="Chen J."/>
        </authorList>
    </citation>
    <scope>NUCLEOTIDE SEQUENCE [LARGE SCALE GENOMIC DNA]</scope>
    <source>
        <tissue evidence="1">Leaf</tissue>
    </source>
</reference>
<dbReference type="Proteomes" id="UP000607653">
    <property type="component" value="Unassembled WGS sequence"/>
</dbReference>
<sequence>MNREETFNNFGKQLNPKTAVHNWYGFFPFIFKESIVQKAHINACISLFNCNLCIYIL</sequence>
<accession>A0A822Z0S5</accession>
<evidence type="ECO:0000313" key="1">
    <source>
        <dbReference type="EMBL" id="DAD38377.1"/>
    </source>
</evidence>
<evidence type="ECO:0000313" key="2">
    <source>
        <dbReference type="Proteomes" id="UP000607653"/>
    </source>
</evidence>
<dbReference type="EMBL" id="DUZY01000004">
    <property type="protein sequence ID" value="DAD38377.1"/>
    <property type="molecule type" value="Genomic_DNA"/>
</dbReference>
<gene>
    <name evidence="1" type="ORF">HUJ06_009018</name>
</gene>
<comment type="caution">
    <text evidence="1">The sequence shown here is derived from an EMBL/GenBank/DDBJ whole genome shotgun (WGS) entry which is preliminary data.</text>
</comment>
<proteinExistence type="predicted"/>
<name>A0A822Z0S5_NELNU</name>
<organism evidence="1 2">
    <name type="scientific">Nelumbo nucifera</name>
    <name type="common">Sacred lotus</name>
    <dbReference type="NCBI Taxonomy" id="4432"/>
    <lineage>
        <taxon>Eukaryota</taxon>
        <taxon>Viridiplantae</taxon>
        <taxon>Streptophyta</taxon>
        <taxon>Embryophyta</taxon>
        <taxon>Tracheophyta</taxon>
        <taxon>Spermatophyta</taxon>
        <taxon>Magnoliopsida</taxon>
        <taxon>Proteales</taxon>
        <taxon>Nelumbonaceae</taxon>
        <taxon>Nelumbo</taxon>
    </lineage>
</organism>
<keyword evidence="2" id="KW-1185">Reference proteome</keyword>
<dbReference type="AlphaFoldDB" id="A0A822Z0S5"/>
<protein>
    <submittedName>
        <fullName evidence="1">Uncharacterized protein</fullName>
    </submittedName>
</protein>